<comment type="caution">
    <text evidence="10">The sequence shown here is derived from an EMBL/GenBank/DDBJ whole genome shotgun (WGS) entry which is preliminary data.</text>
</comment>
<dbReference type="NCBIfam" id="TIGR02400">
    <property type="entry name" value="trehalose_OtsA"/>
    <property type="match status" value="1"/>
</dbReference>
<sequence length="460" mass="52215">MSRLIVVSNRVATPRHARSGSQGGLAVAVQAALEERGGLWFGWSGEVDEQPARKPDEFTSGAVSYVTSDLSPRDYEEYYNGFANRTLWPLMHYRLDLTEFSRRNYSGYERVNALFADRLLPYLQDDDVVWVHDYHLIPMADQLRHAGCSQRMGFFLHIPWPALEVFLALPNHRDIVKQMCAYDLLGFQTERDLANFQHYIRVEAGGRVDPDGTIMAFGRRLVAGAYPISTDTARVVEFAQEAADARQTQRLRESLRGRDLLIGVDRLDYSKGLLQRFRAFGTLLENYPANRGRVVMMQIAPPSRQDVPEYLQLRQHLESEAGHVNGAYAEFDWNPIRYLNKGFSRRILAGFLRQARVGVVTPLRDGMNLVAKEYVAAQNAEDPGVLMLSRFAGAALELDGALLVNPYDAEGMAEAMQTALAMPLEERRERWQTMFRRLETHDVDAWCKQVVGQLDRIGQG</sequence>
<gene>
    <name evidence="10" type="primary">otsA</name>
    <name evidence="10" type="ORF">CKO21_00340</name>
</gene>
<comment type="pathway">
    <text evidence="1 9">Glycan biosynthesis; trehalose biosynthesis.</text>
</comment>
<name>A0A934QF24_9PROT</name>
<evidence type="ECO:0000256" key="9">
    <source>
        <dbReference type="RuleBase" id="RU362045"/>
    </source>
</evidence>
<comment type="function">
    <text evidence="9">Probably involved in the osmoprotection via the biosynthesis of trehalose. Catalyzes the transfer of glucose from UDP-alpha-D-glucose (UDP-Glc) to D-glucose 6-phosphate (Glc-6-P) to form trehalose-6-phosphate. Acts with retention of the anomeric configuration of the UDP-sugar donor.</text>
</comment>
<evidence type="ECO:0000256" key="4">
    <source>
        <dbReference type="ARBA" id="ARBA00012538"/>
    </source>
</evidence>
<dbReference type="Proteomes" id="UP000778970">
    <property type="component" value="Unassembled WGS sequence"/>
</dbReference>
<protein>
    <recommendedName>
        <fullName evidence="5 9">Trehalose-6-phosphate synthase</fullName>
        <ecNumber evidence="4 9">2.4.1.15</ecNumber>
    </recommendedName>
    <alternativeName>
        <fullName evidence="9">Osmoregulatory trehalose synthesis protein A</fullName>
    </alternativeName>
    <alternativeName>
        <fullName evidence="9">UDP-glucose-glucosephosphate glucosyltransferase</fullName>
    </alternativeName>
</protein>
<evidence type="ECO:0000256" key="7">
    <source>
        <dbReference type="ARBA" id="ARBA00022679"/>
    </source>
</evidence>
<comment type="catalytic activity">
    <reaction evidence="8 9">
        <text>D-glucose 6-phosphate + UDP-alpha-D-glucose = alpha,alpha-trehalose 6-phosphate + UDP + H(+)</text>
        <dbReference type="Rhea" id="RHEA:18889"/>
        <dbReference type="ChEBI" id="CHEBI:15378"/>
        <dbReference type="ChEBI" id="CHEBI:58223"/>
        <dbReference type="ChEBI" id="CHEBI:58429"/>
        <dbReference type="ChEBI" id="CHEBI:58885"/>
        <dbReference type="ChEBI" id="CHEBI:61548"/>
        <dbReference type="EC" id="2.4.1.15"/>
    </reaction>
</comment>
<dbReference type="RefSeq" id="WP_027288475.1">
    <property type="nucleotide sequence ID" value="NZ_NRRE01000006.1"/>
</dbReference>
<keyword evidence="6 9" id="KW-0328">Glycosyltransferase</keyword>
<proteinExistence type="inferred from homology"/>
<evidence type="ECO:0000256" key="6">
    <source>
        <dbReference type="ARBA" id="ARBA00022676"/>
    </source>
</evidence>
<keyword evidence="7 9" id="KW-0808">Transferase</keyword>
<reference evidence="10" key="2">
    <citation type="journal article" date="2020" name="Microorganisms">
        <title>Osmotic Adaptation and Compatible Solute Biosynthesis of Phototrophic Bacteria as Revealed from Genome Analyses.</title>
        <authorList>
            <person name="Imhoff J.F."/>
            <person name="Rahn T."/>
            <person name="Kunzel S."/>
            <person name="Keller A."/>
            <person name="Neulinger S.C."/>
        </authorList>
    </citation>
    <scope>NUCLEOTIDE SEQUENCE</scope>
    <source>
        <strain evidence="10">DSM 9154</strain>
    </source>
</reference>
<evidence type="ECO:0000313" key="11">
    <source>
        <dbReference type="Proteomes" id="UP000778970"/>
    </source>
</evidence>
<evidence type="ECO:0000256" key="2">
    <source>
        <dbReference type="ARBA" id="ARBA00008799"/>
    </source>
</evidence>
<dbReference type="SUPFAM" id="SSF53756">
    <property type="entry name" value="UDP-Glycosyltransferase/glycogen phosphorylase"/>
    <property type="match status" value="1"/>
</dbReference>
<dbReference type="InterPro" id="IPR001830">
    <property type="entry name" value="Glyco_trans_20"/>
</dbReference>
<dbReference type="AlphaFoldDB" id="A0A934QF24"/>
<dbReference type="GO" id="GO:0003825">
    <property type="term" value="F:alpha,alpha-trehalose-phosphate synthase (UDP-forming) activity"/>
    <property type="evidence" value="ECO:0007669"/>
    <property type="project" value="UniProtKB-UniRule"/>
</dbReference>
<evidence type="ECO:0000256" key="5">
    <source>
        <dbReference type="ARBA" id="ARBA00018539"/>
    </source>
</evidence>
<keyword evidence="11" id="KW-1185">Reference proteome</keyword>
<dbReference type="Gene3D" id="3.40.50.2000">
    <property type="entry name" value="Glycogen Phosphorylase B"/>
    <property type="match status" value="2"/>
</dbReference>
<dbReference type="InterPro" id="IPR012766">
    <property type="entry name" value="Trehalose_OtsA"/>
</dbReference>
<dbReference type="EMBL" id="NRRE01000006">
    <property type="protein sequence ID" value="MBK1695694.1"/>
    <property type="molecule type" value="Genomic_DNA"/>
</dbReference>
<accession>A0A934QF24</accession>
<dbReference type="PANTHER" id="PTHR10788:SF106">
    <property type="entry name" value="BCDNA.GH08860"/>
    <property type="match status" value="1"/>
</dbReference>
<evidence type="ECO:0000313" key="10">
    <source>
        <dbReference type="EMBL" id="MBK1695694.1"/>
    </source>
</evidence>
<organism evidence="10 11">
    <name type="scientific">Rhodovibrio salinarum</name>
    <dbReference type="NCBI Taxonomy" id="1087"/>
    <lineage>
        <taxon>Bacteria</taxon>
        <taxon>Pseudomonadati</taxon>
        <taxon>Pseudomonadota</taxon>
        <taxon>Alphaproteobacteria</taxon>
        <taxon>Rhodospirillales</taxon>
        <taxon>Rhodovibrionaceae</taxon>
        <taxon>Rhodovibrio</taxon>
    </lineage>
</organism>
<evidence type="ECO:0000256" key="3">
    <source>
        <dbReference type="ARBA" id="ARBA00011881"/>
    </source>
</evidence>
<comment type="subunit">
    <text evidence="3 9">Homotetramer.</text>
</comment>
<dbReference type="CDD" id="cd03788">
    <property type="entry name" value="GT20_TPS"/>
    <property type="match status" value="1"/>
</dbReference>
<dbReference type="EC" id="2.4.1.15" evidence="4 9"/>
<evidence type="ECO:0000256" key="8">
    <source>
        <dbReference type="ARBA" id="ARBA00048039"/>
    </source>
</evidence>
<dbReference type="Pfam" id="PF00982">
    <property type="entry name" value="Glyco_transf_20"/>
    <property type="match status" value="1"/>
</dbReference>
<reference evidence="10" key="1">
    <citation type="submission" date="2017-08" db="EMBL/GenBank/DDBJ databases">
        <authorList>
            <person name="Imhoff J.F."/>
            <person name="Rahn T."/>
            <person name="Kuenzel S."/>
            <person name="Neulinger S.C."/>
        </authorList>
    </citation>
    <scope>NUCLEOTIDE SEQUENCE</scope>
    <source>
        <strain evidence="10">DSM 9154</strain>
    </source>
</reference>
<dbReference type="PANTHER" id="PTHR10788">
    <property type="entry name" value="TREHALOSE-6-PHOSPHATE SYNTHASE"/>
    <property type="match status" value="1"/>
</dbReference>
<comment type="similarity">
    <text evidence="2 9">Belongs to the glycosyltransferase 20 family.</text>
</comment>
<evidence type="ECO:0000256" key="1">
    <source>
        <dbReference type="ARBA" id="ARBA00005199"/>
    </source>
</evidence>
<dbReference type="GO" id="GO:0005992">
    <property type="term" value="P:trehalose biosynthetic process"/>
    <property type="evidence" value="ECO:0007669"/>
    <property type="project" value="UniProtKB-UniRule"/>
</dbReference>